<dbReference type="AlphaFoldDB" id="A0A484LQD3"/>
<evidence type="ECO:0000313" key="2">
    <source>
        <dbReference type="Proteomes" id="UP000595140"/>
    </source>
</evidence>
<feature type="non-terminal residue" evidence="1">
    <location>
        <position position="208"/>
    </location>
</feature>
<proteinExistence type="predicted"/>
<protein>
    <submittedName>
        <fullName evidence="1">Uncharacterized protein</fullName>
    </submittedName>
</protein>
<organism evidence="1 2">
    <name type="scientific">Cuscuta campestris</name>
    <dbReference type="NCBI Taxonomy" id="132261"/>
    <lineage>
        <taxon>Eukaryota</taxon>
        <taxon>Viridiplantae</taxon>
        <taxon>Streptophyta</taxon>
        <taxon>Embryophyta</taxon>
        <taxon>Tracheophyta</taxon>
        <taxon>Spermatophyta</taxon>
        <taxon>Magnoliopsida</taxon>
        <taxon>eudicotyledons</taxon>
        <taxon>Gunneridae</taxon>
        <taxon>Pentapetalae</taxon>
        <taxon>asterids</taxon>
        <taxon>lamiids</taxon>
        <taxon>Solanales</taxon>
        <taxon>Convolvulaceae</taxon>
        <taxon>Cuscuteae</taxon>
        <taxon>Cuscuta</taxon>
        <taxon>Cuscuta subgen. Grammica</taxon>
        <taxon>Cuscuta sect. Cleistogrammica</taxon>
    </lineage>
</organism>
<keyword evidence="2" id="KW-1185">Reference proteome</keyword>
<dbReference type="Proteomes" id="UP000595140">
    <property type="component" value="Unassembled WGS sequence"/>
</dbReference>
<dbReference type="OrthoDB" id="1920930at2759"/>
<name>A0A484LQD3_9ASTE</name>
<evidence type="ECO:0000313" key="1">
    <source>
        <dbReference type="EMBL" id="VFQ78722.1"/>
    </source>
</evidence>
<gene>
    <name evidence="1" type="ORF">CCAM_LOCUS20498</name>
</gene>
<reference evidence="1 2" key="1">
    <citation type="submission" date="2018-04" db="EMBL/GenBank/DDBJ databases">
        <authorList>
            <person name="Vogel A."/>
        </authorList>
    </citation>
    <scope>NUCLEOTIDE SEQUENCE [LARGE SCALE GENOMIC DNA]</scope>
</reference>
<accession>A0A484LQD3</accession>
<sequence length="208" mass="23353">MDEKEYVLEKPIPPAPPANALKAVKDAYEKHVKDDNQVSCVMLATMITELQKQHEDMKAHEMIVALRQLYQGQSRHERFLGVKQSRRLARGEIELRVGNGAPVAALAIGTYSLVLPSGLMLELNDCLKNVFYANANMTNGLYVLDLDMPVYNISANRNKPNGLNQTYLWHCRTKDAFLVYGGKEELSIVGYTDASFQTDRDDFKSQAG</sequence>
<dbReference type="EMBL" id="OOIL02001827">
    <property type="protein sequence ID" value="VFQ78722.1"/>
    <property type="molecule type" value="Genomic_DNA"/>
</dbReference>